<keyword evidence="5" id="KW-0276">Fatty acid metabolism</keyword>
<dbReference type="Pfam" id="PF07055">
    <property type="entry name" value="Eno-Rase_FAD_bd"/>
    <property type="match status" value="1"/>
</dbReference>
<proteinExistence type="predicted"/>
<dbReference type="Gene3D" id="3.40.50.720">
    <property type="entry name" value="NAD(P)-binding Rossmann-like Domain"/>
    <property type="match status" value="1"/>
</dbReference>
<reference evidence="13" key="1">
    <citation type="submission" date="2019-08" db="EMBL/GenBank/DDBJ databases">
        <authorList>
            <person name="Kucharzyk K."/>
            <person name="Murdoch R.W."/>
            <person name="Higgins S."/>
            <person name="Loffler F."/>
        </authorList>
    </citation>
    <scope>NUCLEOTIDE SEQUENCE</scope>
</reference>
<evidence type="ECO:0000256" key="1">
    <source>
        <dbReference type="ARBA" id="ARBA00005189"/>
    </source>
</evidence>
<comment type="subunit">
    <text evidence="2">Monomer.</text>
</comment>
<dbReference type="EMBL" id="VSSQ01000104">
    <property type="protein sequence ID" value="MPL77220.1"/>
    <property type="molecule type" value="Genomic_DNA"/>
</dbReference>
<dbReference type="InterPro" id="IPR050048">
    <property type="entry name" value="FabV-like_NADH_b"/>
</dbReference>
<evidence type="ECO:0000259" key="11">
    <source>
        <dbReference type="Pfam" id="PF12241"/>
    </source>
</evidence>
<evidence type="ECO:0000256" key="5">
    <source>
        <dbReference type="ARBA" id="ARBA00022832"/>
    </source>
</evidence>
<feature type="domain" description="Enoyl reductase FAD binding" evidence="10">
    <location>
        <begin position="310"/>
        <end position="373"/>
    </location>
</feature>
<evidence type="ECO:0000256" key="2">
    <source>
        <dbReference type="ARBA" id="ARBA00011245"/>
    </source>
</evidence>
<sequence>MRRVLDKVGGSVRAGVSASAPTKAPHHVLVIGCSSGYGLASRIVAAFGYGASTLGISFEREPSATKTGSPGWYANRAFDRLAAERGLVAKSHSMDAFSREAKALAIGEAKAGGYAYDLVIYSLASPVRVDPETGTMYRSVIKPIGRSFSGTTADPFTGKLSQASVEPASDQEVADTVKVMGGQDWELWIDALAEAGVLAPGALSAAYSYIGPPLSHPIYKDGTIGKAKEDLERAARSLNARHAVSGLGAFVSINKAVVTRSSAVIPIIPLYVSVLFKVMKEDGGHEDCLDQMARLFSDRLYASAGRPVPVDGEGRIRLDELEMRDSVQNKVLELMGKIDQETLPKLADLEGFKADFLRVHGFGIPGVDYEADVDPLA</sequence>
<evidence type="ECO:0000256" key="9">
    <source>
        <dbReference type="ARBA" id="ARBA00023160"/>
    </source>
</evidence>
<evidence type="ECO:0000256" key="3">
    <source>
        <dbReference type="ARBA" id="ARBA00011983"/>
    </source>
</evidence>
<evidence type="ECO:0000256" key="8">
    <source>
        <dbReference type="ARBA" id="ARBA00023098"/>
    </source>
</evidence>
<evidence type="ECO:0000256" key="7">
    <source>
        <dbReference type="ARBA" id="ARBA00023027"/>
    </source>
</evidence>
<evidence type="ECO:0000256" key="4">
    <source>
        <dbReference type="ARBA" id="ARBA00022516"/>
    </source>
</evidence>
<dbReference type="GO" id="GO:0006633">
    <property type="term" value="P:fatty acid biosynthetic process"/>
    <property type="evidence" value="ECO:0007669"/>
    <property type="project" value="UniProtKB-KW"/>
</dbReference>
<feature type="domain" description="Trans-2-enoyl-CoA reductase catalytic" evidence="11">
    <location>
        <begin position="66"/>
        <end position="301"/>
    </location>
</feature>
<dbReference type="NCBIfam" id="NF043048">
    <property type="entry name" value="EnoyACPredFabV"/>
    <property type="match status" value="1"/>
</dbReference>
<name>A0A644UEC9_9ZZZZ</name>
<protein>
    <recommendedName>
        <fullName evidence="3">trans-2-enoyl-CoA reductase (NAD(+))</fullName>
        <ecNumber evidence="3">1.3.1.44</ecNumber>
    </recommendedName>
</protein>
<keyword evidence="9" id="KW-0275">Fatty acid biosynthesis</keyword>
<keyword evidence="6 13" id="KW-0560">Oxidoreductase</keyword>
<dbReference type="Pfam" id="PF12241">
    <property type="entry name" value="Enoyl_reductase"/>
    <property type="match status" value="1"/>
</dbReference>
<organism evidence="13">
    <name type="scientific">bioreactor metagenome</name>
    <dbReference type="NCBI Taxonomy" id="1076179"/>
    <lineage>
        <taxon>unclassified sequences</taxon>
        <taxon>metagenomes</taxon>
        <taxon>ecological metagenomes</taxon>
    </lineage>
</organism>
<dbReference type="GO" id="GO:0004318">
    <property type="term" value="F:enoyl-[acyl-carrier-protein] reductase (NADH) activity"/>
    <property type="evidence" value="ECO:0007669"/>
    <property type="project" value="TreeGrafter"/>
</dbReference>
<dbReference type="GO" id="GO:0051287">
    <property type="term" value="F:NAD binding"/>
    <property type="evidence" value="ECO:0007669"/>
    <property type="project" value="TreeGrafter"/>
</dbReference>
<evidence type="ECO:0000259" key="10">
    <source>
        <dbReference type="Pfam" id="PF07055"/>
    </source>
</evidence>
<evidence type="ECO:0000256" key="6">
    <source>
        <dbReference type="ARBA" id="ARBA00023002"/>
    </source>
</evidence>
<accession>A0A644UEC9</accession>
<comment type="caution">
    <text evidence="13">The sequence shown here is derived from an EMBL/GenBank/DDBJ whole genome shotgun (WGS) entry which is preliminary data.</text>
</comment>
<feature type="domain" description="Trans-2-enoyl-CoA reductase-like NAD(P)H binding" evidence="12">
    <location>
        <begin position="17"/>
        <end position="63"/>
    </location>
</feature>
<evidence type="ECO:0000259" key="12">
    <source>
        <dbReference type="Pfam" id="PF12242"/>
    </source>
</evidence>
<dbReference type="GO" id="GO:0050343">
    <property type="term" value="F:trans-2-enoyl-CoA reductase (NADH) activity"/>
    <property type="evidence" value="ECO:0007669"/>
    <property type="project" value="UniProtKB-EC"/>
</dbReference>
<keyword evidence="4" id="KW-0444">Lipid biosynthesis</keyword>
<dbReference type="InterPro" id="IPR024910">
    <property type="entry name" value="Enoyl-CoA_Rdtase_cat_dom"/>
</dbReference>
<comment type="pathway">
    <text evidence="1">Lipid metabolism.</text>
</comment>
<evidence type="ECO:0000313" key="13">
    <source>
        <dbReference type="EMBL" id="MPL77220.1"/>
    </source>
</evidence>
<dbReference type="NCBIfam" id="NF010177">
    <property type="entry name" value="PRK13656.1"/>
    <property type="match status" value="1"/>
</dbReference>
<dbReference type="AlphaFoldDB" id="A0A644UEC9"/>
<dbReference type="InterPro" id="IPR024906">
    <property type="entry name" value="Eno_Rdtase_FAD-bd_dom"/>
</dbReference>
<dbReference type="EC" id="1.3.1.44" evidence="3"/>
<keyword evidence="8" id="KW-0443">Lipid metabolism</keyword>
<gene>
    <name evidence="13" type="primary">fabV_1</name>
    <name evidence="13" type="ORF">SDC9_23073</name>
</gene>
<dbReference type="PANTHER" id="PTHR37480">
    <property type="entry name" value="ENOYL-[ACYL-CARRIER-PROTEIN] REDUCTASE [NADH]"/>
    <property type="match status" value="1"/>
</dbReference>
<dbReference type="Pfam" id="PF12242">
    <property type="entry name" value="Eno-Rase_NADH_b"/>
    <property type="match status" value="1"/>
</dbReference>
<dbReference type="PANTHER" id="PTHR37480:SF1">
    <property type="entry name" value="ENOYL-[ACYL-CARRIER-PROTEIN] REDUCTASE [NADH]"/>
    <property type="match status" value="1"/>
</dbReference>
<dbReference type="InterPro" id="IPR010758">
    <property type="entry name" value="Trans-2-enoyl-CoA_reductase"/>
</dbReference>
<keyword evidence="7" id="KW-0520">NAD</keyword>